<protein>
    <submittedName>
        <fullName evidence="11">Protein O-linked-mannose beta-1,4-N-acetylglucosaminyltransferase 2</fullName>
    </submittedName>
</protein>
<name>A0A2V3IKJ5_9FLOR</name>
<dbReference type="Proteomes" id="UP000247409">
    <property type="component" value="Unassembled WGS sequence"/>
</dbReference>
<evidence type="ECO:0000256" key="1">
    <source>
        <dbReference type="ARBA" id="ARBA00004167"/>
    </source>
</evidence>
<evidence type="ECO:0000259" key="10">
    <source>
        <dbReference type="Pfam" id="PF04577"/>
    </source>
</evidence>
<keyword evidence="6 9" id="KW-0472">Membrane</keyword>
<evidence type="ECO:0000256" key="9">
    <source>
        <dbReference type="SAM" id="Phobius"/>
    </source>
</evidence>
<evidence type="ECO:0000256" key="5">
    <source>
        <dbReference type="ARBA" id="ARBA00022989"/>
    </source>
</evidence>
<feature type="region of interest" description="Disordered" evidence="8">
    <location>
        <begin position="44"/>
        <end position="74"/>
    </location>
</feature>
<evidence type="ECO:0000256" key="4">
    <source>
        <dbReference type="ARBA" id="ARBA00022692"/>
    </source>
</evidence>
<comment type="caution">
    <text evidence="11">The sequence shown here is derived from an EMBL/GenBank/DDBJ whole genome shotgun (WGS) entry which is preliminary data.</text>
</comment>
<dbReference type="PANTHER" id="PTHR20961:SF38">
    <property type="entry name" value="PROTEIN O-LINKED-MANNOSE BETA-1,4-N-ACETYLGLUCOSAMINYLTRANSFERASE 2"/>
    <property type="match status" value="1"/>
</dbReference>
<proteinExistence type="predicted"/>
<evidence type="ECO:0000313" key="11">
    <source>
        <dbReference type="EMBL" id="PXF42615.1"/>
    </source>
</evidence>
<evidence type="ECO:0000256" key="6">
    <source>
        <dbReference type="ARBA" id="ARBA00023136"/>
    </source>
</evidence>
<reference evidence="11 12" key="1">
    <citation type="journal article" date="2018" name="Mol. Biol. Evol.">
        <title>Analysis of the draft genome of the red seaweed Gracilariopsis chorda provides insights into genome size evolution in Rhodophyta.</title>
        <authorList>
            <person name="Lee J."/>
            <person name="Yang E.C."/>
            <person name="Graf L."/>
            <person name="Yang J.H."/>
            <person name="Qiu H."/>
            <person name="Zel Zion U."/>
            <person name="Chan C.X."/>
            <person name="Stephens T.G."/>
            <person name="Weber A.P.M."/>
            <person name="Boo G.H."/>
            <person name="Boo S.M."/>
            <person name="Kim K.M."/>
            <person name="Shin Y."/>
            <person name="Jung M."/>
            <person name="Lee S.J."/>
            <person name="Yim H.S."/>
            <person name="Lee J.H."/>
            <person name="Bhattacharya D."/>
            <person name="Yoon H.S."/>
        </authorList>
    </citation>
    <scope>NUCLEOTIDE SEQUENCE [LARGE SCALE GENOMIC DNA]</scope>
    <source>
        <strain evidence="11 12">SKKU-2015</strain>
        <tissue evidence="11">Whole body</tissue>
    </source>
</reference>
<dbReference type="Pfam" id="PF04577">
    <property type="entry name" value="Glyco_transf_61"/>
    <property type="match status" value="1"/>
</dbReference>
<feature type="compositionally biased region" description="Gly residues" evidence="8">
    <location>
        <begin position="44"/>
        <end position="56"/>
    </location>
</feature>
<evidence type="ECO:0000256" key="2">
    <source>
        <dbReference type="ARBA" id="ARBA00022676"/>
    </source>
</evidence>
<keyword evidence="2 11" id="KW-0328">Glycosyltransferase</keyword>
<dbReference type="InterPro" id="IPR049625">
    <property type="entry name" value="Glyco_transf_61_cat"/>
</dbReference>
<gene>
    <name evidence="11" type="ORF">BWQ96_07665</name>
</gene>
<dbReference type="InterPro" id="IPR007657">
    <property type="entry name" value="Glycosyltransferase_61"/>
</dbReference>
<feature type="domain" description="Glycosyltransferase 61 catalytic" evidence="10">
    <location>
        <begin position="453"/>
        <end position="566"/>
    </location>
</feature>
<organism evidence="11 12">
    <name type="scientific">Gracilariopsis chorda</name>
    <dbReference type="NCBI Taxonomy" id="448386"/>
    <lineage>
        <taxon>Eukaryota</taxon>
        <taxon>Rhodophyta</taxon>
        <taxon>Florideophyceae</taxon>
        <taxon>Rhodymeniophycidae</taxon>
        <taxon>Gracilariales</taxon>
        <taxon>Gracilariaceae</taxon>
        <taxon>Gracilariopsis</taxon>
    </lineage>
</organism>
<keyword evidence="12" id="KW-1185">Reference proteome</keyword>
<keyword evidence="4 9" id="KW-0812">Transmembrane</keyword>
<dbReference type="PANTHER" id="PTHR20961">
    <property type="entry name" value="GLYCOSYLTRANSFERASE"/>
    <property type="match status" value="1"/>
</dbReference>
<evidence type="ECO:0000313" key="12">
    <source>
        <dbReference type="Proteomes" id="UP000247409"/>
    </source>
</evidence>
<evidence type="ECO:0000256" key="8">
    <source>
        <dbReference type="SAM" id="MobiDB-lite"/>
    </source>
</evidence>
<keyword evidence="7" id="KW-0325">Glycoprotein</keyword>
<dbReference type="OrthoDB" id="529273at2759"/>
<dbReference type="GO" id="GO:0016757">
    <property type="term" value="F:glycosyltransferase activity"/>
    <property type="evidence" value="ECO:0007669"/>
    <property type="project" value="UniProtKB-KW"/>
</dbReference>
<sequence length="661" mass="75055">MTQVYEGKFRDETITVGGPLVHITHRDGNQPRTFPVQRYKAVIGNGGSSGGSGDSGFGFNATAMSPPPPQQQPHKHRVVRWRPLTLSLLSAAAAALLTAALLPPLSPPSDRVTAFSISQSPPPSPPSSSHHDPLLHLVLHERQRLQAQSHPSLWALFLQQHHQNRSVQTRRTACREFDAGAQTCVFEGFACVNVSSVVTQSDRPLIYFVDDAKRDYEPVTSDQWCSLRHQSSDPRYFSSRHWPILNHTVAPQRSCLTAQYRTFNSLLHRRLTLLQNGSLPSEAATRIKWVSSIWLSDLDYHDNNHNNHLLKDIIWMLDISLWQTSLSLSVSPVHNIPLTFSTNGLFETTPQHIYLPQSQTDFERQTARDVNRLNYALVLQKDLSHLYPNLTSSQIRQPGQHARPTQPLFKAYPELLQNDSLLFHRDLKADSQYDLVCTPRLTVGAKIGNGAHERVCRSLRQRAHQFYGVEHNQMKRLGSTFYPQPPKRIVVLQRHVTRRFANLNQLLNALRSQFGLKGIDVQLVSTKQLQTAEQFVRVFSSAGVLITPHGSQAMGQIYMPRHSAIIEVMPVGYTDYAFNLLSESCKIWYYELQSMRLPNKPAEWYEEKCGRHTPHMMSPCNDIKSVDVWVNITSAVRTIKFAFERMGYPIDPWMEYVQSGG</sequence>
<keyword evidence="3 11" id="KW-0808">Transferase</keyword>
<dbReference type="AlphaFoldDB" id="A0A2V3IKJ5"/>
<keyword evidence="5 9" id="KW-1133">Transmembrane helix</keyword>
<evidence type="ECO:0000256" key="3">
    <source>
        <dbReference type="ARBA" id="ARBA00022679"/>
    </source>
</evidence>
<dbReference type="EMBL" id="NBIV01000156">
    <property type="protein sequence ID" value="PXF42615.1"/>
    <property type="molecule type" value="Genomic_DNA"/>
</dbReference>
<feature type="transmembrane region" description="Helical" evidence="9">
    <location>
        <begin position="84"/>
        <end position="102"/>
    </location>
</feature>
<comment type="subcellular location">
    <subcellularLocation>
        <location evidence="1">Membrane</location>
        <topology evidence="1">Single-pass membrane protein</topology>
    </subcellularLocation>
</comment>
<dbReference type="GO" id="GO:0016020">
    <property type="term" value="C:membrane"/>
    <property type="evidence" value="ECO:0007669"/>
    <property type="project" value="UniProtKB-SubCell"/>
</dbReference>
<accession>A0A2V3IKJ5</accession>
<evidence type="ECO:0000256" key="7">
    <source>
        <dbReference type="ARBA" id="ARBA00023180"/>
    </source>
</evidence>
<feature type="region of interest" description="Disordered" evidence="8">
    <location>
        <begin position="111"/>
        <end position="132"/>
    </location>
</feature>